<sequence>MTPPVVEDDTANIIFVDDDDNENQVGPAIPVTGVVGKPANYDVTDQIPADYEVVKGDPKGNITFTPGDDDVQIHLKHKHEIKEDVPVDFTVHYEGAGKNTPKDNVQHGTTTKDTDLVSNTSTYTPVEFNDVPTPTVPGYEPDDAVVDGPTITDGQSKTVTVNYTASQDSAKITFVDDDANGKQVGKVTTIEGHTDASKPFDVTKDIPDGYELVPGNKTTGTITFTPGNDDVQIHLKHKHEIKEDVPVDFTVHYEGAGKNTPKDNVQHGTTTKDTDLVSNTSTYTPAEFKDVPTPTVPGYTTKTPSIEGPTITDGKSQKVTVHYTAEEDSAKVTFVDDDANGKQVGKETTIEGHTDESKPFDVTKDIPAGYELVPGNKTTGTITFTPGNDDVQIHLKHKHVIKEDISVNFTVHYQNGGKNTPKDNIQHGTTTSDTDQVTHKTTYTPVAFKDVKTPDVPGYNYDKAAIDGPTITDGKSQEATVTYTAKDDQATITFIDDVTGKQVGDATTVTGKTDETKSYNVTNKLPAGYELAPGNKTTGEITFTPGNDDVQIHLTHGTETVTTGVDGLTRDVTRTIHYINGRDQSAMRPNVTQRVSFKRSALIDKVTGEVIKYNAWQPVSTAHFAQQDSPLIAGYTADKKTIAQQAADSSVLHADVTVTYTADEQAGTVTYIDDTTGKILRVDHLKGQTDASVNYPAAALLKGYINAGYTIAASDLPADGVIVFSAAGANAYTVHLTHATKHITPTDPGKPGTPVDPTNPTGPKWPADSSKDQLVKTITETVTYVYADGREAAKPSRDTVTFTREGTVDLVTGEVTFTAWVAQDGDDTFDAKNSPQLAGYTASQNRIEAIAHMTADAADQVFKVVYTKDPAPKKAPTPETPQKPQTPAAPKATPRPAPKAANNVLPKTGDETATGIGYVGLFLASLSALLMVGGKKRRD</sequence>
<keyword evidence="1" id="KW-0134">Cell wall</keyword>
<dbReference type="Proteomes" id="UP001597192">
    <property type="component" value="Unassembled WGS sequence"/>
</dbReference>
<proteinExistence type="predicted"/>
<evidence type="ECO:0000256" key="4">
    <source>
        <dbReference type="ARBA" id="ARBA00023088"/>
    </source>
</evidence>
<feature type="domain" description="Gram-positive cocci surface proteins LPxTG" evidence="7">
    <location>
        <begin position="905"/>
        <end position="939"/>
    </location>
</feature>
<feature type="region of interest" description="Disordered" evidence="5">
    <location>
        <begin position="416"/>
        <end position="436"/>
    </location>
</feature>
<feature type="transmembrane region" description="Helical" evidence="6">
    <location>
        <begin position="915"/>
        <end position="933"/>
    </location>
</feature>
<evidence type="ECO:0000256" key="5">
    <source>
        <dbReference type="SAM" id="MobiDB-lite"/>
    </source>
</evidence>
<dbReference type="EMBL" id="JBHTOG010000022">
    <property type="protein sequence ID" value="MFD1432119.1"/>
    <property type="molecule type" value="Genomic_DNA"/>
</dbReference>
<feature type="region of interest" description="Disordered" evidence="5">
    <location>
        <begin position="343"/>
        <end position="362"/>
    </location>
</feature>
<dbReference type="Pfam" id="PF17965">
    <property type="entry name" value="MucBP_2"/>
    <property type="match status" value="5"/>
</dbReference>
<keyword evidence="6" id="KW-1133">Transmembrane helix</keyword>
<dbReference type="Gene3D" id="2.60.40.4300">
    <property type="match status" value="5"/>
</dbReference>
<feature type="compositionally biased region" description="Basic and acidic residues" evidence="5">
    <location>
        <begin position="100"/>
        <end position="115"/>
    </location>
</feature>
<feature type="region of interest" description="Disordered" evidence="5">
    <location>
        <begin position="255"/>
        <end position="313"/>
    </location>
</feature>
<accession>A0ABW4CMG5</accession>
<feature type="compositionally biased region" description="Basic and acidic residues" evidence="5">
    <location>
        <begin position="260"/>
        <end position="275"/>
    </location>
</feature>
<keyword evidence="2" id="KW-0964">Secreted</keyword>
<evidence type="ECO:0000313" key="9">
    <source>
        <dbReference type="Proteomes" id="UP001597192"/>
    </source>
</evidence>
<dbReference type="PROSITE" id="PS50847">
    <property type="entry name" value="GRAM_POS_ANCHORING"/>
    <property type="match status" value="1"/>
</dbReference>
<feature type="compositionally biased region" description="Basic and acidic residues" evidence="5">
    <location>
        <begin position="344"/>
        <end position="362"/>
    </location>
</feature>
<gene>
    <name evidence="8" type="ORF">ACFQ47_05410</name>
</gene>
<evidence type="ECO:0000259" key="7">
    <source>
        <dbReference type="PROSITE" id="PS50847"/>
    </source>
</evidence>
<dbReference type="InterPro" id="IPR041558">
    <property type="entry name" value="MucBP_2"/>
</dbReference>
<reference evidence="9" key="1">
    <citation type="journal article" date="2019" name="Int. J. Syst. Evol. Microbiol.">
        <title>The Global Catalogue of Microorganisms (GCM) 10K type strain sequencing project: providing services to taxonomists for standard genome sequencing and annotation.</title>
        <authorList>
            <consortium name="The Broad Institute Genomics Platform"/>
            <consortium name="The Broad Institute Genome Sequencing Center for Infectious Disease"/>
            <person name="Wu L."/>
            <person name="Ma J."/>
        </authorList>
    </citation>
    <scope>NUCLEOTIDE SEQUENCE [LARGE SCALE GENOMIC DNA]</scope>
    <source>
        <strain evidence="9">CCM 8947</strain>
    </source>
</reference>
<dbReference type="InterPro" id="IPR041495">
    <property type="entry name" value="Mub_B2"/>
</dbReference>
<dbReference type="Gene3D" id="3.10.20.320">
    <property type="entry name" value="Putative peptidoglycan bound protein (lpxtg motif)"/>
    <property type="match status" value="4"/>
</dbReference>
<dbReference type="Pfam" id="PF00746">
    <property type="entry name" value="Gram_pos_anchor"/>
    <property type="match status" value="1"/>
</dbReference>
<feature type="compositionally biased region" description="Low complexity" evidence="5">
    <location>
        <begin position="882"/>
        <end position="901"/>
    </location>
</feature>
<organism evidence="8 9">
    <name type="scientific">Lacticaseibacillus yichunensis</name>
    <dbReference type="NCBI Taxonomy" id="2486015"/>
    <lineage>
        <taxon>Bacteria</taxon>
        <taxon>Bacillati</taxon>
        <taxon>Bacillota</taxon>
        <taxon>Bacilli</taxon>
        <taxon>Lactobacillales</taxon>
        <taxon>Lactobacillaceae</taxon>
        <taxon>Lacticaseibacillus</taxon>
    </lineage>
</organism>
<protein>
    <submittedName>
        <fullName evidence="8">LPXTG cell wall anchor domain-containing protein</fullName>
    </submittedName>
</protein>
<evidence type="ECO:0000313" key="8">
    <source>
        <dbReference type="EMBL" id="MFD1432119.1"/>
    </source>
</evidence>
<dbReference type="Pfam" id="PF17966">
    <property type="entry name" value="Muc_B2"/>
    <property type="match status" value="5"/>
</dbReference>
<dbReference type="RefSeq" id="WP_125696348.1">
    <property type="nucleotide sequence ID" value="NZ_JBHTOG010000022.1"/>
</dbReference>
<keyword evidence="4" id="KW-0572">Peptidoglycan-anchor</keyword>
<evidence type="ECO:0000256" key="3">
    <source>
        <dbReference type="ARBA" id="ARBA00022729"/>
    </source>
</evidence>
<keyword evidence="3" id="KW-0732">Signal</keyword>
<comment type="caution">
    <text evidence="8">The sequence shown here is derived from an EMBL/GenBank/DDBJ whole genome shotgun (WGS) entry which is preliminary data.</text>
</comment>
<feature type="compositionally biased region" description="Polar residues" evidence="5">
    <location>
        <begin position="426"/>
        <end position="436"/>
    </location>
</feature>
<keyword evidence="6" id="KW-0812">Transmembrane</keyword>
<feature type="region of interest" description="Disordered" evidence="5">
    <location>
        <begin position="95"/>
        <end position="135"/>
    </location>
</feature>
<evidence type="ECO:0000256" key="6">
    <source>
        <dbReference type="SAM" id="Phobius"/>
    </source>
</evidence>
<evidence type="ECO:0000256" key="1">
    <source>
        <dbReference type="ARBA" id="ARBA00022512"/>
    </source>
</evidence>
<feature type="region of interest" description="Disordered" evidence="5">
    <location>
        <begin position="742"/>
        <end position="770"/>
    </location>
</feature>
<keyword evidence="6" id="KW-0472">Membrane</keyword>
<feature type="region of interest" description="Disordered" evidence="5">
    <location>
        <begin position="870"/>
        <end position="909"/>
    </location>
</feature>
<dbReference type="InterPro" id="IPR019931">
    <property type="entry name" value="LPXTG_anchor"/>
</dbReference>
<dbReference type="Gene3D" id="3.10.20.470">
    <property type="match status" value="1"/>
</dbReference>
<dbReference type="NCBIfam" id="TIGR01167">
    <property type="entry name" value="LPXTG_anchor"/>
    <property type="match status" value="1"/>
</dbReference>
<evidence type="ECO:0000256" key="2">
    <source>
        <dbReference type="ARBA" id="ARBA00022525"/>
    </source>
</evidence>
<name>A0ABW4CMG5_9LACO</name>
<keyword evidence="9" id="KW-1185">Reference proteome</keyword>